<keyword evidence="4" id="KW-1185">Reference proteome</keyword>
<organism evidence="3 4">
    <name type="scientific">Pachysolen tannophilus NRRL Y-2460</name>
    <dbReference type="NCBI Taxonomy" id="669874"/>
    <lineage>
        <taxon>Eukaryota</taxon>
        <taxon>Fungi</taxon>
        <taxon>Dikarya</taxon>
        <taxon>Ascomycota</taxon>
        <taxon>Saccharomycotina</taxon>
        <taxon>Pichiomycetes</taxon>
        <taxon>Pachysolenaceae</taxon>
        <taxon>Pachysolen</taxon>
    </lineage>
</organism>
<dbReference type="STRING" id="669874.A0A1E4TXX8"/>
<dbReference type="InterPro" id="IPR036457">
    <property type="entry name" value="PPM-type-like_dom_sf"/>
</dbReference>
<evidence type="ECO:0000313" key="4">
    <source>
        <dbReference type="Proteomes" id="UP000094236"/>
    </source>
</evidence>
<keyword evidence="1" id="KW-0479">Metal-binding</keyword>
<accession>A0A1E4TXX8</accession>
<dbReference type="PROSITE" id="PS51746">
    <property type="entry name" value="PPM_2"/>
    <property type="match status" value="1"/>
</dbReference>
<keyword evidence="1" id="KW-0464">Manganese</keyword>
<dbReference type="SMART" id="SM00331">
    <property type="entry name" value="PP2C_SIG"/>
    <property type="match status" value="1"/>
</dbReference>
<comment type="similarity">
    <text evidence="1">Belongs to the PP2C family.</text>
</comment>
<keyword evidence="1" id="KW-0904">Protein phosphatase</keyword>
<evidence type="ECO:0000256" key="1">
    <source>
        <dbReference type="RuleBase" id="RU366020"/>
    </source>
</evidence>
<reference evidence="4" key="1">
    <citation type="submission" date="2016-05" db="EMBL/GenBank/DDBJ databases">
        <title>Comparative genomics of biotechnologically important yeasts.</title>
        <authorList>
            <consortium name="DOE Joint Genome Institute"/>
            <person name="Riley R."/>
            <person name="Haridas S."/>
            <person name="Wolfe K.H."/>
            <person name="Lopes M.R."/>
            <person name="Hittinger C.T."/>
            <person name="Goker M."/>
            <person name="Salamov A."/>
            <person name="Wisecaver J."/>
            <person name="Long T.M."/>
            <person name="Aerts A.L."/>
            <person name="Barry K."/>
            <person name="Choi C."/>
            <person name="Clum A."/>
            <person name="Coughlan A.Y."/>
            <person name="Deshpande S."/>
            <person name="Douglass A.P."/>
            <person name="Hanson S.J."/>
            <person name="Klenk H.-P."/>
            <person name="Labutti K."/>
            <person name="Lapidus A."/>
            <person name="Lindquist E."/>
            <person name="Lipzen A."/>
            <person name="Meier-Kolthoff J.P."/>
            <person name="Ohm R.A."/>
            <person name="Otillar R.P."/>
            <person name="Pangilinan J."/>
            <person name="Peng Y."/>
            <person name="Rokas A."/>
            <person name="Rosa C.A."/>
            <person name="Scheuner C."/>
            <person name="Sibirny A.A."/>
            <person name="Slot J.C."/>
            <person name="Stielow J.B."/>
            <person name="Sun H."/>
            <person name="Kurtzman C.P."/>
            <person name="Blackwell M."/>
            <person name="Grigoriev I.V."/>
            <person name="Jeffries T.W."/>
        </authorList>
    </citation>
    <scope>NUCLEOTIDE SEQUENCE [LARGE SCALE GENOMIC DNA]</scope>
    <source>
        <strain evidence="4">NRRL Y-2460</strain>
    </source>
</reference>
<name>A0A1E4TXX8_PACTA</name>
<dbReference type="GO" id="GO:0004722">
    <property type="term" value="F:protein serine/threonine phosphatase activity"/>
    <property type="evidence" value="ECO:0007669"/>
    <property type="project" value="UniProtKB-EC"/>
</dbReference>
<comment type="cofactor">
    <cofactor evidence="1">
        <name>Mn(2+)</name>
        <dbReference type="ChEBI" id="CHEBI:29035"/>
    </cofactor>
</comment>
<protein>
    <recommendedName>
        <fullName evidence="1">Protein phosphatase</fullName>
        <ecNumber evidence="1">3.1.3.16</ecNumber>
    </recommendedName>
</protein>
<proteinExistence type="inferred from homology"/>
<feature type="domain" description="PPM-type phosphatase" evidence="2">
    <location>
        <begin position="120"/>
        <end position="377"/>
    </location>
</feature>
<dbReference type="AlphaFoldDB" id="A0A1E4TXX8"/>
<dbReference type="SUPFAM" id="SSF81606">
    <property type="entry name" value="PP2C-like"/>
    <property type="match status" value="1"/>
</dbReference>
<dbReference type="OrthoDB" id="25675at2759"/>
<gene>
    <name evidence="3" type="ORF">PACTADRAFT_1161</name>
</gene>
<evidence type="ECO:0000259" key="2">
    <source>
        <dbReference type="PROSITE" id="PS51746"/>
    </source>
</evidence>
<keyword evidence="1" id="KW-0460">Magnesium</keyword>
<dbReference type="GO" id="GO:0046872">
    <property type="term" value="F:metal ion binding"/>
    <property type="evidence" value="ECO:0007669"/>
    <property type="project" value="UniProtKB-UniRule"/>
</dbReference>
<dbReference type="PANTHER" id="PTHR12320">
    <property type="entry name" value="PROTEIN PHOSPHATASE 2C"/>
    <property type="match status" value="1"/>
</dbReference>
<comment type="cofactor">
    <cofactor evidence="1">
        <name>Mg(2+)</name>
        <dbReference type="ChEBI" id="CHEBI:18420"/>
    </cofactor>
</comment>
<keyword evidence="1" id="KW-0378">Hydrolase</keyword>
<dbReference type="Gene3D" id="3.60.40.10">
    <property type="entry name" value="PPM-type phosphatase domain"/>
    <property type="match status" value="1"/>
</dbReference>
<dbReference type="EMBL" id="KV454012">
    <property type="protein sequence ID" value="ODV96571.1"/>
    <property type="molecule type" value="Genomic_DNA"/>
</dbReference>
<dbReference type="InterPro" id="IPR001932">
    <property type="entry name" value="PPM-type_phosphatase-like_dom"/>
</dbReference>
<sequence length="380" mass="42876">MNIINKSNLQLPKFFHRTRTISTNSSYRISSLLQNYNTSAQFLVTDNDIGNGEVSTAIDATKRSSTSSRPLSFENYFKFEYANSNYVHHGKPGRHLPMVSSLSDLSDSTQIAALMPARRPIGSPTDTISIRSGDDALLCSRYFLGVADGISSWGENKDAGLWARSMLEAMSRNLTFYERKILSQNRSINDEEIEMLLDDSYMRTVQLMRDEGLEGSSTILLCIILDHNLKIVNIGDSKFYMFRDGKIIKTNKEQMKSILCPEQLGTNDKIDELPSSKAIFDSEELKENDILVICSDGLSDNLWQDEIELYVNKIIFQEGKTLQELANFLLKKAKNVAFDNYAVCPYVEKINSLPFEIRKSYITGGKVDDISVCVAKVLKN</sequence>
<comment type="catalytic activity">
    <reaction evidence="1">
        <text>O-phospho-L-threonyl-[protein] + H2O = L-threonyl-[protein] + phosphate</text>
        <dbReference type="Rhea" id="RHEA:47004"/>
        <dbReference type="Rhea" id="RHEA-COMP:11060"/>
        <dbReference type="Rhea" id="RHEA-COMP:11605"/>
        <dbReference type="ChEBI" id="CHEBI:15377"/>
        <dbReference type="ChEBI" id="CHEBI:30013"/>
        <dbReference type="ChEBI" id="CHEBI:43474"/>
        <dbReference type="ChEBI" id="CHEBI:61977"/>
        <dbReference type="EC" id="3.1.3.16"/>
    </reaction>
</comment>
<dbReference type="Proteomes" id="UP000094236">
    <property type="component" value="Unassembled WGS sequence"/>
</dbReference>
<comment type="catalytic activity">
    <reaction evidence="1">
        <text>O-phospho-L-seryl-[protein] + H2O = L-seryl-[protein] + phosphate</text>
        <dbReference type="Rhea" id="RHEA:20629"/>
        <dbReference type="Rhea" id="RHEA-COMP:9863"/>
        <dbReference type="Rhea" id="RHEA-COMP:11604"/>
        <dbReference type="ChEBI" id="CHEBI:15377"/>
        <dbReference type="ChEBI" id="CHEBI:29999"/>
        <dbReference type="ChEBI" id="CHEBI:43474"/>
        <dbReference type="ChEBI" id="CHEBI:83421"/>
        <dbReference type="EC" id="3.1.3.16"/>
    </reaction>
</comment>
<dbReference type="EC" id="3.1.3.16" evidence="1"/>
<dbReference type="PANTHER" id="PTHR12320:SF1">
    <property type="entry name" value="PROTEIN PHOSPHATASE PTC7 HOMOLOG"/>
    <property type="match status" value="1"/>
</dbReference>
<dbReference type="InterPro" id="IPR039123">
    <property type="entry name" value="PPTC7"/>
</dbReference>
<evidence type="ECO:0000313" key="3">
    <source>
        <dbReference type="EMBL" id="ODV96571.1"/>
    </source>
</evidence>
<dbReference type="SMART" id="SM00332">
    <property type="entry name" value="PP2Cc"/>
    <property type="match status" value="1"/>
</dbReference>